<sequence>MIGMPGDEQVCIGSAAEVAGPPGGGVREPRPQQALPGELKPLEWSADRGPISDAEALGVLRRRRRVELAGPAKAARRAPVPEQLPDPQAPRKPTMFRLPPVLLARAHARAELEAVPLTTIVEELLAGYAAGAPQSPATVRERLRAAGLNWQRR</sequence>
<proteinExistence type="predicted"/>
<reference evidence="2 3" key="1">
    <citation type="submission" date="2012-08" db="EMBL/GenBank/DDBJ databases">
        <title>Whole genome shotgun sequence of Kineosphaera limosa NBRC 100340.</title>
        <authorList>
            <person name="Yoshida I."/>
            <person name="Isaki S."/>
            <person name="Hosoyama A."/>
            <person name="Tsuchikane K."/>
            <person name="Katsumata H."/>
            <person name="Ando Y."/>
            <person name="Ohji S."/>
            <person name="Hamada M."/>
            <person name="Tamura T."/>
            <person name="Yamazoe A."/>
            <person name="Yamazaki S."/>
            <person name="Fujita N."/>
        </authorList>
    </citation>
    <scope>NUCLEOTIDE SEQUENCE [LARGE SCALE GENOMIC DNA]</scope>
    <source>
        <strain evidence="2 3">NBRC 100340</strain>
    </source>
</reference>
<keyword evidence="3" id="KW-1185">Reference proteome</keyword>
<name>K6X1Z3_9MICO</name>
<feature type="region of interest" description="Disordered" evidence="1">
    <location>
        <begin position="1"/>
        <end position="35"/>
    </location>
</feature>
<dbReference type="AlphaFoldDB" id="K6X1Z3"/>
<dbReference type="EMBL" id="BAHD01000139">
    <property type="protein sequence ID" value="GAB98372.1"/>
    <property type="molecule type" value="Genomic_DNA"/>
</dbReference>
<evidence type="ECO:0000313" key="3">
    <source>
        <dbReference type="Proteomes" id="UP000008366"/>
    </source>
</evidence>
<comment type="caution">
    <text evidence="2">The sequence shown here is derived from an EMBL/GenBank/DDBJ whole genome shotgun (WGS) entry which is preliminary data.</text>
</comment>
<dbReference type="Proteomes" id="UP000008366">
    <property type="component" value="Unassembled WGS sequence"/>
</dbReference>
<feature type="region of interest" description="Disordered" evidence="1">
    <location>
        <begin position="68"/>
        <end position="93"/>
    </location>
</feature>
<evidence type="ECO:0000256" key="1">
    <source>
        <dbReference type="SAM" id="MobiDB-lite"/>
    </source>
</evidence>
<evidence type="ECO:0000313" key="2">
    <source>
        <dbReference type="EMBL" id="GAB98372.1"/>
    </source>
</evidence>
<protein>
    <submittedName>
        <fullName evidence="2">Uncharacterized protein</fullName>
    </submittedName>
</protein>
<accession>K6X1Z3</accession>
<organism evidence="2 3">
    <name type="scientific">Kineosphaera limosa NBRC 100340</name>
    <dbReference type="NCBI Taxonomy" id="1184609"/>
    <lineage>
        <taxon>Bacteria</taxon>
        <taxon>Bacillati</taxon>
        <taxon>Actinomycetota</taxon>
        <taxon>Actinomycetes</taxon>
        <taxon>Micrococcales</taxon>
        <taxon>Dermatophilaceae</taxon>
        <taxon>Kineosphaera</taxon>
    </lineage>
</organism>
<gene>
    <name evidence="2" type="ORF">KILIM_139_00050</name>
</gene>